<feature type="compositionally biased region" description="Pro residues" evidence="1">
    <location>
        <begin position="117"/>
        <end position="132"/>
    </location>
</feature>
<dbReference type="OrthoDB" id="198255at2"/>
<protein>
    <recommendedName>
        <fullName evidence="4">Lipoprotein</fullName>
    </recommendedName>
</protein>
<dbReference type="EMBL" id="BKAG01000009">
    <property type="protein sequence ID" value="GEP42274.1"/>
    <property type="molecule type" value="Genomic_DNA"/>
</dbReference>
<gene>
    <name evidence="2" type="ORF">BGE01nite_15650</name>
</gene>
<evidence type="ECO:0000313" key="2">
    <source>
        <dbReference type="EMBL" id="GEP42274.1"/>
    </source>
</evidence>
<proteinExistence type="predicted"/>
<evidence type="ECO:0000313" key="3">
    <source>
        <dbReference type="Proteomes" id="UP000321577"/>
    </source>
</evidence>
<reference evidence="2 3" key="1">
    <citation type="submission" date="2019-07" db="EMBL/GenBank/DDBJ databases">
        <title>Whole genome shotgun sequence of Brevifollis gellanilyticus NBRC 108608.</title>
        <authorList>
            <person name="Hosoyama A."/>
            <person name="Uohara A."/>
            <person name="Ohji S."/>
            <person name="Ichikawa N."/>
        </authorList>
    </citation>
    <scope>NUCLEOTIDE SEQUENCE [LARGE SCALE GENOMIC DNA]</scope>
    <source>
        <strain evidence="2 3">NBRC 108608</strain>
    </source>
</reference>
<evidence type="ECO:0000256" key="1">
    <source>
        <dbReference type="SAM" id="MobiDB-lite"/>
    </source>
</evidence>
<dbReference type="AlphaFoldDB" id="A0A512M6C0"/>
<evidence type="ECO:0008006" key="4">
    <source>
        <dbReference type="Google" id="ProtNLM"/>
    </source>
</evidence>
<organism evidence="2 3">
    <name type="scientific">Brevifollis gellanilyticus</name>
    <dbReference type="NCBI Taxonomy" id="748831"/>
    <lineage>
        <taxon>Bacteria</taxon>
        <taxon>Pseudomonadati</taxon>
        <taxon>Verrucomicrobiota</taxon>
        <taxon>Verrucomicrobiia</taxon>
        <taxon>Verrucomicrobiales</taxon>
        <taxon>Verrucomicrobiaceae</taxon>
    </lineage>
</organism>
<feature type="region of interest" description="Disordered" evidence="1">
    <location>
        <begin position="20"/>
        <end position="139"/>
    </location>
</feature>
<keyword evidence="3" id="KW-1185">Reference proteome</keyword>
<sequence length="182" mass="18741">MPRLLPLLVVATAALTSCQFPQSGNQQPRPFAGRAGRNLDNPPQRYGEENRYVAPSSDPNAGVTLAIDPRTAAEAAAAGIDPRTIPPTANTTPPSNVPPPSAGSGPVDQGLSVAPPSNTPPPAGATPPPAPGDVPFARAVPGKPGYVYSPKDSRKVISVEGLRPGSKAKDPETGEIFRVPYQ</sequence>
<dbReference type="RefSeq" id="WP_146849879.1">
    <property type="nucleotide sequence ID" value="NZ_BKAG01000009.1"/>
</dbReference>
<accession>A0A512M6C0</accession>
<dbReference type="PROSITE" id="PS51257">
    <property type="entry name" value="PROKAR_LIPOPROTEIN"/>
    <property type="match status" value="1"/>
</dbReference>
<comment type="caution">
    <text evidence="2">The sequence shown here is derived from an EMBL/GenBank/DDBJ whole genome shotgun (WGS) entry which is preliminary data.</text>
</comment>
<dbReference type="Proteomes" id="UP000321577">
    <property type="component" value="Unassembled WGS sequence"/>
</dbReference>
<name>A0A512M6C0_9BACT</name>
<feature type="compositionally biased region" description="Low complexity" evidence="1">
    <location>
        <begin position="102"/>
        <end position="116"/>
    </location>
</feature>